<sequence>MTNTQATGLVAFGRLCYWRSGDVNLCWTLVLVASRIWTLVLLAFWRRESLLDACVSGVPHVDACVTGVLDVLEDGYQGSAESQEDRSKEDQPSSPYVVLQNISEEIVGEALQNAFTGNQTPQPTPPAHRRSQSEVITRGHMRTSSFQRLKTQMQKAWRWGGNSREQDYSFNPEVLANQKRQWYQLHSKTLDHTKFKEPASLFEHFVIVGLHPNANLEAVEDVFARRKKWEFEAAKSDIIAYRRLQYRGPTFPSMEPQILFKYPPGKRLPMRLKDLGSFCFPEGVKTRLLERTPSLSELNELIYGQMHMGRDDLAFIFSLKVADNDTLYGVCLHVTEIVQRPPGILGTMSPLSQLSGRCCRFLVSAPRCYCMLTRVPFFELHYEMLNSIIAQERLNRITQFVSEVSLSGVPTASKQHDQMNMNVDYPDRECDVNWMASAIPVDSAVTFTAAAGIVSDDETRTLSPKIWESHSPESGSTSEASDLSLVREVEKDDRKNSDDCASESSETRSDALERMDGSYESSQASPEIGAFNCSRSHGLECRGSFDSLFSPVRSMALEDEDDEIFANCEKDFDDDFIMEWARENKNDLLQIVCGYHSMPLPQQGSEIVFQPLEHLQAIEYKRPSVSDLGFSENYLAMVEATEVNAKLAAAEEAFALSIWTTATICRVLLSLESVLTLIAGVLLEKQVVVVCPNLGVLSAIVLSLVPMIRPFQWQSLFLPILPGRMLDFLDAPVPFIVGIQQKPAHLKMKTSNLVHVNVLKDQVKMCHLPALPRYKELVSELAPFHAKLSIQSSIAKKHPVYRCNETQAEAATQFLTIMRRYLDSICSDLRSHTITNVQSNNDRVCLLLKDSFIDSFPSRDRPFIKLFVDTQLFAVLSDHRLSSFEHGSP</sequence>
<feature type="compositionally biased region" description="Basic and acidic residues" evidence="1">
    <location>
        <begin position="488"/>
        <end position="498"/>
    </location>
</feature>
<dbReference type="InterPro" id="IPR037516">
    <property type="entry name" value="Tripartite_DENN"/>
</dbReference>
<dbReference type="InterPro" id="IPR043153">
    <property type="entry name" value="DENN_C"/>
</dbReference>
<gene>
    <name evidence="4" type="ORF">GH714_026606</name>
</gene>
<dbReference type="Gene3D" id="3.30.450.200">
    <property type="match status" value="1"/>
</dbReference>
<dbReference type="PROSITE" id="PS50211">
    <property type="entry name" value="DENN"/>
    <property type="match status" value="1"/>
</dbReference>
<dbReference type="EMBL" id="JAAGAX010000014">
    <property type="protein sequence ID" value="KAF2292672.1"/>
    <property type="molecule type" value="Genomic_DNA"/>
</dbReference>
<dbReference type="AlphaFoldDB" id="A0A6A6KUI4"/>
<dbReference type="InterPro" id="IPR001194">
    <property type="entry name" value="cDENN_dom"/>
</dbReference>
<evidence type="ECO:0000256" key="1">
    <source>
        <dbReference type="SAM" id="MobiDB-lite"/>
    </source>
</evidence>
<name>A0A6A6KUI4_HEVBR</name>
<feature type="domain" description="UDENN" evidence="3">
    <location>
        <begin position="448"/>
        <end position="887"/>
    </location>
</feature>
<evidence type="ECO:0000313" key="5">
    <source>
        <dbReference type="Proteomes" id="UP000467840"/>
    </source>
</evidence>
<dbReference type="InterPro" id="IPR005113">
    <property type="entry name" value="uDENN_dom"/>
</dbReference>
<feature type="compositionally biased region" description="Basic and acidic residues" evidence="1">
    <location>
        <begin position="505"/>
        <end position="517"/>
    </location>
</feature>
<evidence type="ECO:0000313" key="4">
    <source>
        <dbReference type="EMBL" id="KAF2292672.1"/>
    </source>
</evidence>
<organism evidence="4 5">
    <name type="scientific">Hevea brasiliensis</name>
    <name type="common">Para rubber tree</name>
    <name type="synonym">Siphonia brasiliensis</name>
    <dbReference type="NCBI Taxonomy" id="3981"/>
    <lineage>
        <taxon>Eukaryota</taxon>
        <taxon>Viridiplantae</taxon>
        <taxon>Streptophyta</taxon>
        <taxon>Embryophyta</taxon>
        <taxon>Tracheophyta</taxon>
        <taxon>Spermatophyta</taxon>
        <taxon>Magnoliopsida</taxon>
        <taxon>eudicotyledons</taxon>
        <taxon>Gunneridae</taxon>
        <taxon>Pentapetalae</taxon>
        <taxon>rosids</taxon>
        <taxon>fabids</taxon>
        <taxon>Malpighiales</taxon>
        <taxon>Euphorbiaceae</taxon>
        <taxon>Crotonoideae</taxon>
        <taxon>Micrandreae</taxon>
        <taxon>Hevea</taxon>
    </lineage>
</organism>
<keyword evidence="2" id="KW-0472">Membrane</keyword>
<proteinExistence type="predicted"/>
<reference evidence="4 5" key="1">
    <citation type="journal article" date="2020" name="Mol. Plant">
        <title>The Chromosome-Based Rubber Tree Genome Provides New Insights into Spurge Genome Evolution and Rubber Biosynthesis.</title>
        <authorList>
            <person name="Liu J."/>
            <person name="Shi C."/>
            <person name="Shi C.C."/>
            <person name="Li W."/>
            <person name="Zhang Q.J."/>
            <person name="Zhang Y."/>
            <person name="Li K."/>
            <person name="Lu H.F."/>
            <person name="Shi C."/>
            <person name="Zhu S.T."/>
            <person name="Xiao Z.Y."/>
            <person name="Nan H."/>
            <person name="Yue Y."/>
            <person name="Zhu X.G."/>
            <person name="Wu Y."/>
            <person name="Hong X.N."/>
            <person name="Fan G.Y."/>
            <person name="Tong Y."/>
            <person name="Zhang D."/>
            <person name="Mao C.L."/>
            <person name="Liu Y.L."/>
            <person name="Hao S.J."/>
            <person name="Liu W.Q."/>
            <person name="Lv M.Q."/>
            <person name="Zhang H.B."/>
            <person name="Liu Y."/>
            <person name="Hu-Tang G.R."/>
            <person name="Wang J.P."/>
            <person name="Wang J.H."/>
            <person name="Sun Y.H."/>
            <person name="Ni S.B."/>
            <person name="Chen W.B."/>
            <person name="Zhang X.C."/>
            <person name="Jiao Y.N."/>
            <person name="Eichler E.E."/>
            <person name="Li G.H."/>
            <person name="Liu X."/>
            <person name="Gao L.Z."/>
        </authorList>
    </citation>
    <scope>NUCLEOTIDE SEQUENCE [LARGE SCALE GENOMIC DNA]</scope>
    <source>
        <strain evidence="5">cv. GT1</strain>
        <tissue evidence="4">Leaf</tissue>
    </source>
</reference>
<feature type="region of interest" description="Disordered" evidence="1">
    <location>
        <begin position="488"/>
        <end position="525"/>
    </location>
</feature>
<evidence type="ECO:0000259" key="3">
    <source>
        <dbReference type="PROSITE" id="PS50211"/>
    </source>
</evidence>
<dbReference type="Pfam" id="PF03456">
    <property type="entry name" value="uDENN"/>
    <property type="match status" value="1"/>
</dbReference>
<dbReference type="PANTHER" id="PTHR15288:SF0">
    <property type="entry name" value="UDENN DOMAIN-CONTAINING PROTEIN"/>
    <property type="match status" value="1"/>
</dbReference>
<keyword evidence="5" id="KW-1185">Reference proteome</keyword>
<keyword evidence="2" id="KW-0812">Transmembrane</keyword>
<feature type="transmembrane region" description="Helical" evidence="2">
    <location>
        <begin position="24"/>
        <end position="45"/>
    </location>
</feature>
<dbReference type="InterPro" id="IPR051942">
    <property type="entry name" value="DENN_domain_containing_2"/>
</dbReference>
<dbReference type="Proteomes" id="UP000467840">
    <property type="component" value="Chromosome 13"/>
</dbReference>
<comment type="caution">
    <text evidence="4">The sequence shown here is derived from an EMBL/GenBank/DDBJ whole genome shotgun (WGS) entry which is preliminary data.</text>
</comment>
<accession>A0A6A6KUI4</accession>
<feature type="region of interest" description="Disordered" evidence="1">
    <location>
        <begin position="115"/>
        <end position="137"/>
    </location>
</feature>
<keyword evidence="2" id="KW-1133">Transmembrane helix</keyword>
<dbReference type="Pfam" id="PF02141">
    <property type="entry name" value="DENN"/>
    <property type="match status" value="1"/>
</dbReference>
<dbReference type="PANTHER" id="PTHR15288">
    <property type="entry name" value="DENN DOMAIN-CONTAINING PROTEIN 2"/>
    <property type="match status" value="1"/>
</dbReference>
<dbReference type="SMART" id="SM00801">
    <property type="entry name" value="dDENN"/>
    <property type="match status" value="1"/>
</dbReference>
<dbReference type="Gene3D" id="3.40.50.11500">
    <property type="match status" value="1"/>
</dbReference>
<dbReference type="InterPro" id="IPR005112">
    <property type="entry name" value="dDENN_dom"/>
</dbReference>
<dbReference type="SMART" id="SM00799">
    <property type="entry name" value="DENN"/>
    <property type="match status" value="1"/>
</dbReference>
<protein>
    <recommendedName>
        <fullName evidence="3">UDENN domain-containing protein</fullName>
    </recommendedName>
</protein>
<evidence type="ECO:0000256" key="2">
    <source>
        <dbReference type="SAM" id="Phobius"/>
    </source>
</evidence>